<gene>
    <name evidence="1" type="ORF">FLACHUCJ7_04564</name>
</gene>
<protein>
    <submittedName>
        <fullName evidence="1">Uncharacterized protein</fullName>
    </submittedName>
</protein>
<proteinExistence type="predicted"/>
<accession>A0A6V6ZER2</accession>
<dbReference type="AlphaFoldDB" id="A0A6V6ZER2"/>
<dbReference type="Proteomes" id="UP000556700">
    <property type="component" value="Unassembled WGS sequence"/>
</dbReference>
<organism evidence="1 2">
    <name type="scientific">Flavobacterium chungangense</name>
    <dbReference type="NCBI Taxonomy" id="554283"/>
    <lineage>
        <taxon>Bacteria</taxon>
        <taxon>Pseudomonadati</taxon>
        <taxon>Bacteroidota</taxon>
        <taxon>Flavobacteriia</taxon>
        <taxon>Flavobacteriales</taxon>
        <taxon>Flavobacteriaceae</taxon>
        <taxon>Flavobacterium</taxon>
    </lineage>
</organism>
<dbReference type="EMBL" id="CAIJDO010000338">
    <property type="protein sequence ID" value="CAD0009924.1"/>
    <property type="molecule type" value="Genomic_DNA"/>
</dbReference>
<evidence type="ECO:0000313" key="1">
    <source>
        <dbReference type="EMBL" id="CAD0009924.1"/>
    </source>
</evidence>
<sequence>MFQQIKKTFFLYFESSECNSILSDKVGHYNKLWDGKTQYKMGKLGCICGHIIVDQTNNISYKAHFIRDQDLEAIDNQVEDINNFINAIKNNERDKWLKKYFDSELYQNLPDSDVINDIILKYKLKYENEMFLCEKCGRIKIHKGTENKFISFLPEDNQWIDIFKGLS</sequence>
<name>A0A6V6ZER2_9FLAO</name>
<reference evidence="1 2" key="1">
    <citation type="submission" date="2020-06" db="EMBL/GenBank/DDBJ databases">
        <authorList>
            <person name="Criscuolo A."/>
        </authorList>
    </citation>
    <scope>NUCLEOTIDE SEQUENCE [LARGE SCALE GENOMIC DNA]</scope>
    <source>
        <strain evidence="2">CIP 110025</strain>
    </source>
</reference>
<comment type="caution">
    <text evidence="1">The sequence shown here is derived from an EMBL/GenBank/DDBJ whole genome shotgun (WGS) entry which is preliminary data.</text>
</comment>
<keyword evidence="2" id="KW-1185">Reference proteome</keyword>
<evidence type="ECO:0000313" key="2">
    <source>
        <dbReference type="Proteomes" id="UP000556700"/>
    </source>
</evidence>